<dbReference type="Proteomes" id="UP000002171">
    <property type="component" value="Unassembled WGS sequence"/>
</dbReference>
<keyword evidence="6 10" id="KW-0521">NADP</keyword>
<evidence type="ECO:0000313" key="14">
    <source>
        <dbReference type="Proteomes" id="UP000002171"/>
    </source>
</evidence>
<dbReference type="EMBL" id="AAOW01000011">
    <property type="protein sequence ID" value="EAR61090.1"/>
    <property type="molecule type" value="Genomic_DNA"/>
</dbReference>
<proteinExistence type="inferred from homology"/>
<dbReference type="InterPro" id="IPR036291">
    <property type="entry name" value="NAD(P)-bd_dom_sf"/>
</dbReference>
<dbReference type="AlphaFoldDB" id="A0A7U8GSH6"/>
<dbReference type="GO" id="GO:0050661">
    <property type="term" value="F:NADP binding"/>
    <property type="evidence" value="ECO:0007669"/>
    <property type="project" value="TreeGrafter"/>
</dbReference>
<accession>A0A7U8GSH6</accession>
<keyword evidence="14" id="KW-1185">Reference proteome</keyword>
<dbReference type="InterPro" id="IPR008927">
    <property type="entry name" value="6-PGluconate_DH-like_C_sf"/>
</dbReference>
<feature type="domain" description="Ketopantoate reductase N-terminal" evidence="11">
    <location>
        <begin position="5"/>
        <end position="148"/>
    </location>
</feature>
<dbReference type="SUPFAM" id="SSF51735">
    <property type="entry name" value="NAD(P)-binding Rossmann-fold domains"/>
    <property type="match status" value="1"/>
</dbReference>
<dbReference type="NCBIfam" id="TIGR00745">
    <property type="entry name" value="apbA_panE"/>
    <property type="match status" value="1"/>
</dbReference>
<comment type="caution">
    <text evidence="13">The sequence shown here is derived from an EMBL/GenBank/DDBJ whole genome shotgun (WGS) entry which is preliminary data.</text>
</comment>
<feature type="domain" description="Ketopantoate reductase C-terminal" evidence="12">
    <location>
        <begin position="171"/>
        <end position="294"/>
    </location>
</feature>
<dbReference type="InterPro" id="IPR013328">
    <property type="entry name" value="6PGD_dom2"/>
</dbReference>
<evidence type="ECO:0000256" key="6">
    <source>
        <dbReference type="ARBA" id="ARBA00022857"/>
    </source>
</evidence>
<name>A0A7U8GSH6_NEPCE</name>
<keyword evidence="5 10" id="KW-0566">Pantothenate biosynthesis</keyword>
<evidence type="ECO:0000256" key="8">
    <source>
        <dbReference type="ARBA" id="ARBA00032024"/>
    </source>
</evidence>
<comment type="pathway">
    <text evidence="1 10">Cofactor biosynthesis; (R)-pantothenate biosynthesis; (R)-pantoate from 3-methyl-2-oxobutanoate: step 2/2.</text>
</comment>
<evidence type="ECO:0000256" key="10">
    <source>
        <dbReference type="RuleBase" id="RU362068"/>
    </source>
</evidence>
<evidence type="ECO:0000313" key="13">
    <source>
        <dbReference type="EMBL" id="EAR61090.1"/>
    </source>
</evidence>
<evidence type="ECO:0000256" key="9">
    <source>
        <dbReference type="ARBA" id="ARBA00048793"/>
    </source>
</evidence>
<dbReference type="GO" id="GO:0008677">
    <property type="term" value="F:2-dehydropantoate 2-reductase activity"/>
    <property type="evidence" value="ECO:0007669"/>
    <property type="project" value="UniProtKB-EC"/>
</dbReference>
<dbReference type="Gene3D" id="1.10.1040.10">
    <property type="entry name" value="N-(1-d-carboxylethyl)-l-norvaline Dehydrogenase, domain 2"/>
    <property type="match status" value="1"/>
</dbReference>
<evidence type="ECO:0000256" key="3">
    <source>
        <dbReference type="ARBA" id="ARBA00013014"/>
    </source>
</evidence>
<dbReference type="GO" id="GO:0005737">
    <property type="term" value="C:cytoplasm"/>
    <property type="evidence" value="ECO:0007669"/>
    <property type="project" value="TreeGrafter"/>
</dbReference>
<evidence type="ECO:0000256" key="1">
    <source>
        <dbReference type="ARBA" id="ARBA00004994"/>
    </source>
</evidence>
<dbReference type="InterPro" id="IPR013332">
    <property type="entry name" value="KPR_N"/>
</dbReference>
<keyword evidence="7 10" id="KW-0560">Oxidoreductase</keyword>
<evidence type="ECO:0000256" key="2">
    <source>
        <dbReference type="ARBA" id="ARBA00007870"/>
    </source>
</evidence>
<dbReference type="PANTHER" id="PTHR43765">
    <property type="entry name" value="2-DEHYDROPANTOATE 2-REDUCTASE-RELATED"/>
    <property type="match status" value="1"/>
</dbReference>
<evidence type="ECO:0000256" key="7">
    <source>
        <dbReference type="ARBA" id="ARBA00023002"/>
    </source>
</evidence>
<dbReference type="FunFam" id="1.10.1040.10:FF:000017">
    <property type="entry name" value="2-dehydropantoate 2-reductase"/>
    <property type="match status" value="1"/>
</dbReference>
<comment type="similarity">
    <text evidence="2 10">Belongs to the ketopantoate reductase family.</text>
</comment>
<evidence type="ECO:0000259" key="11">
    <source>
        <dbReference type="Pfam" id="PF02558"/>
    </source>
</evidence>
<organism evidence="13 14">
    <name type="scientific">Neptuniibacter caesariensis</name>
    <dbReference type="NCBI Taxonomy" id="207954"/>
    <lineage>
        <taxon>Bacteria</taxon>
        <taxon>Pseudomonadati</taxon>
        <taxon>Pseudomonadota</taxon>
        <taxon>Gammaproteobacteria</taxon>
        <taxon>Oceanospirillales</taxon>
        <taxon>Oceanospirillaceae</taxon>
        <taxon>Neptuniibacter</taxon>
    </lineage>
</organism>
<sequence>MKNRWYILGAGSIGNLWGCNFSYMGYPVTLVLRNQDKLEKFHAAEQRLKLSEQLYFVDAELSDSPETINQLLVTTKSTDTKAAINSIKHRIAEDAKIIVLQNGMGSQDWISDNFPSAKVAWASTTDGAWLSDDFTVNHAGKGITRIGSPTNIYPWIEQLGCGFLTVELDDDIHATLWRKLAINCSINPLTALFNCQNGELINNPDYLTEMASICREVESVATAVGIELFDGPLIENACQVAELTAKNYSSMLQDIRQNRQTEIENITGYLCRLAEAKGVSVPTNQKYLKKIRELEDNSG</sequence>
<dbReference type="InterPro" id="IPR003710">
    <property type="entry name" value="ApbA"/>
</dbReference>
<protein>
    <recommendedName>
        <fullName evidence="4 10">2-dehydropantoate 2-reductase</fullName>
        <ecNumber evidence="3 10">1.1.1.169</ecNumber>
    </recommendedName>
    <alternativeName>
        <fullName evidence="8 10">Ketopantoate reductase</fullName>
    </alternativeName>
</protein>
<dbReference type="Gene3D" id="3.40.50.720">
    <property type="entry name" value="NAD(P)-binding Rossmann-like Domain"/>
    <property type="match status" value="1"/>
</dbReference>
<comment type="catalytic activity">
    <reaction evidence="9 10">
        <text>(R)-pantoate + NADP(+) = 2-dehydropantoate + NADPH + H(+)</text>
        <dbReference type="Rhea" id="RHEA:16233"/>
        <dbReference type="ChEBI" id="CHEBI:11561"/>
        <dbReference type="ChEBI" id="CHEBI:15378"/>
        <dbReference type="ChEBI" id="CHEBI:15980"/>
        <dbReference type="ChEBI" id="CHEBI:57783"/>
        <dbReference type="ChEBI" id="CHEBI:58349"/>
        <dbReference type="EC" id="1.1.1.169"/>
    </reaction>
</comment>
<reference evidence="13 14" key="1">
    <citation type="submission" date="2006-02" db="EMBL/GenBank/DDBJ databases">
        <authorList>
            <person name="Pinhassi J."/>
            <person name="Pedros-Alio C."/>
            <person name="Ferriera S."/>
            <person name="Johnson J."/>
            <person name="Kravitz S."/>
            <person name="Halpern A."/>
            <person name="Remington K."/>
            <person name="Beeson K."/>
            <person name="Tran B."/>
            <person name="Rogers Y.-H."/>
            <person name="Friedman R."/>
            <person name="Venter J.C."/>
        </authorList>
    </citation>
    <scope>NUCLEOTIDE SEQUENCE [LARGE SCALE GENOMIC DNA]</scope>
    <source>
        <strain evidence="13 14">MED92</strain>
    </source>
</reference>
<dbReference type="Pfam" id="PF02558">
    <property type="entry name" value="ApbA"/>
    <property type="match status" value="1"/>
</dbReference>
<dbReference type="UniPathway" id="UPA00028">
    <property type="reaction ID" value="UER00004"/>
</dbReference>
<comment type="function">
    <text evidence="10">Catalyzes the NADPH-dependent reduction of ketopantoate into pantoic acid.</text>
</comment>
<dbReference type="SUPFAM" id="SSF48179">
    <property type="entry name" value="6-phosphogluconate dehydrogenase C-terminal domain-like"/>
    <property type="match status" value="1"/>
</dbReference>
<evidence type="ECO:0000259" key="12">
    <source>
        <dbReference type="Pfam" id="PF08546"/>
    </source>
</evidence>
<gene>
    <name evidence="13" type="ORF">MED92_01734</name>
</gene>
<dbReference type="RefSeq" id="WP_007022366.1">
    <property type="nucleotide sequence ID" value="NZ_CH724127.1"/>
</dbReference>
<dbReference type="GO" id="GO:0015940">
    <property type="term" value="P:pantothenate biosynthetic process"/>
    <property type="evidence" value="ECO:0007669"/>
    <property type="project" value="UniProtKB-UniPathway"/>
</dbReference>
<dbReference type="InterPro" id="IPR050838">
    <property type="entry name" value="Ketopantoate_reductase"/>
</dbReference>
<dbReference type="EC" id="1.1.1.169" evidence="3 10"/>
<evidence type="ECO:0000256" key="4">
    <source>
        <dbReference type="ARBA" id="ARBA00019465"/>
    </source>
</evidence>
<dbReference type="InterPro" id="IPR013752">
    <property type="entry name" value="KPA_reductase"/>
</dbReference>
<dbReference type="PANTHER" id="PTHR43765:SF2">
    <property type="entry name" value="2-DEHYDROPANTOATE 2-REDUCTASE"/>
    <property type="match status" value="1"/>
</dbReference>
<evidence type="ECO:0000256" key="5">
    <source>
        <dbReference type="ARBA" id="ARBA00022655"/>
    </source>
</evidence>
<dbReference type="OrthoDB" id="6530772at2"/>
<dbReference type="Pfam" id="PF08546">
    <property type="entry name" value="ApbA_C"/>
    <property type="match status" value="1"/>
</dbReference>